<comment type="caution">
    <text evidence="1">The sequence shown here is derived from an EMBL/GenBank/DDBJ whole genome shotgun (WGS) entry which is preliminary data.</text>
</comment>
<dbReference type="RefSeq" id="WP_343936374.1">
    <property type="nucleotide sequence ID" value="NZ_BAAABU010000013.1"/>
</dbReference>
<name>A0ABP3DZS3_9PSEU</name>
<evidence type="ECO:0000313" key="1">
    <source>
        <dbReference type="EMBL" id="GAA0245224.1"/>
    </source>
</evidence>
<accession>A0ABP3DZS3</accession>
<protein>
    <recommendedName>
        <fullName evidence="3">IrrE N-terminal-like domain-containing protein</fullName>
    </recommendedName>
</protein>
<dbReference type="Gene3D" id="1.10.10.2910">
    <property type="match status" value="1"/>
</dbReference>
<dbReference type="Proteomes" id="UP001500416">
    <property type="component" value="Unassembled WGS sequence"/>
</dbReference>
<keyword evidence="2" id="KW-1185">Reference proteome</keyword>
<dbReference type="EMBL" id="BAAABU010000013">
    <property type="protein sequence ID" value="GAA0245224.1"/>
    <property type="molecule type" value="Genomic_DNA"/>
</dbReference>
<gene>
    <name evidence="1" type="ORF">GCM10010492_50720</name>
</gene>
<reference evidence="2" key="1">
    <citation type="journal article" date="2019" name="Int. J. Syst. Evol. Microbiol.">
        <title>The Global Catalogue of Microorganisms (GCM) 10K type strain sequencing project: providing services to taxonomists for standard genome sequencing and annotation.</title>
        <authorList>
            <consortium name="The Broad Institute Genomics Platform"/>
            <consortium name="The Broad Institute Genome Sequencing Center for Infectious Disease"/>
            <person name="Wu L."/>
            <person name="Ma J."/>
        </authorList>
    </citation>
    <scope>NUCLEOTIDE SEQUENCE [LARGE SCALE GENOMIC DNA]</scope>
    <source>
        <strain evidence="2">JCM 3380</strain>
    </source>
</reference>
<evidence type="ECO:0000313" key="2">
    <source>
        <dbReference type="Proteomes" id="UP001500416"/>
    </source>
</evidence>
<evidence type="ECO:0008006" key="3">
    <source>
        <dbReference type="Google" id="ProtNLM"/>
    </source>
</evidence>
<sequence>MRRWFPRKPEAAVATFEDVHGLCAELGARRRRPILLLGTPLGALGVSGLWLAADHADVICYESDTSRPHQEHIILHELGHILHGHARSSVVADALGPLFSALEPDALRVMLARRHRTFSEREEREAEDFAYAVLARRRRGVADGPAAKLLRVLGD</sequence>
<organism evidence="1 2">
    <name type="scientific">Saccharothrix mutabilis subsp. mutabilis</name>
    <dbReference type="NCBI Taxonomy" id="66855"/>
    <lineage>
        <taxon>Bacteria</taxon>
        <taxon>Bacillati</taxon>
        <taxon>Actinomycetota</taxon>
        <taxon>Actinomycetes</taxon>
        <taxon>Pseudonocardiales</taxon>
        <taxon>Pseudonocardiaceae</taxon>
        <taxon>Saccharothrix</taxon>
    </lineage>
</organism>
<proteinExistence type="predicted"/>